<dbReference type="EMBL" id="CP010803">
    <property type="protein sequence ID" value="AJY47900.1"/>
    <property type="molecule type" value="Genomic_DNA"/>
</dbReference>
<evidence type="ECO:0008006" key="4">
    <source>
        <dbReference type="Google" id="ProtNLM"/>
    </source>
</evidence>
<organism evidence="2 3">
    <name type="scientific">Martelella endophytica</name>
    <dbReference type="NCBI Taxonomy" id="1486262"/>
    <lineage>
        <taxon>Bacteria</taxon>
        <taxon>Pseudomonadati</taxon>
        <taxon>Pseudomonadota</taxon>
        <taxon>Alphaproteobacteria</taxon>
        <taxon>Hyphomicrobiales</taxon>
        <taxon>Aurantimonadaceae</taxon>
        <taxon>Martelella</taxon>
    </lineage>
</organism>
<dbReference type="AlphaFoldDB" id="A0A0D5LVE2"/>
<name>A0A0D5LVE2_MAREN</name>
<keyword evidence="1" id="KW-0732">Signal</keyword>
<gene>
    <name evidence="2" type="ORF">TM49_03590</name>
</gene>
<feature type="signal peptide" evidence="1">
    <location>
        <begin position="1"/>
        <end position="17"/>
    </location>
</feature>
<proteinExistence type="predicted"/>
<dbReference type="STRING" id="1486262.TM49_03590"/>
<evidence type="ECO:0000313" key="3">
    <source>
        <dbReference type="Proteomes" id="UP000032611"/>
    </source>
</evidence>
<feature type="chain" id="PRO_5002295533" description="Outer membrane protein beta-barrel domain-containing protein" evidence="1">
    <location>
        <begin position="18"/>
        <end position="267"/>
    </location>
</feature>
<dbReference type="Proteomes" id="UP000032611">
    <property type="component" value="Chromosome"/>
</dbReference>
<keyword evidence="3" id="KW-1185">Reference proteome</keyword>
<dbReference type="KEGG" id="mey:TM49_03590"/>
<protein>
    <recommendedName>
        <fullName evidence="4">Outer membrane protein beta-barrel domain-containing protein</fullName>
    </recommendedName>
</protein>
<sequence>MLGVSFAVSLLSGTASAADLSAAPVVTPVAAPTSDWTFVVTPYLWATGMTGHVTPYTGASTVELHQSFSDVLEQLNFAGFINLWATNGSFGAYADIMYVDLSDQEATGPVNIPGFGVVDNIDVDVGSKLFNTALFGSVRLADTDRFKMDFLGGVRIYHVWTDIHVSAPTYGANYGAKTDFGWVDPAFGFLAQYKFNEKMGIIGQADVGGFSAGSDISWMALAAFRYDFTPRTSLSVGYKYQSIDYDHDGNVFDTVLQGPVAGVMFRF</sequence>
<reference evidence="2 3" key="1">
    <citation type="journal article" date="2015" name="Genome Announc.">
        <title>Complete genome sequence of Martelella endophytica YC6887, which has antifungal activity associated with a halophyte.</title>
        <authorList>
            <person name="Khan A."/>
            <person name="Khan H."/>
            <person name="Chung E.J."/>
            <person name="Hossain M.T."/>
            <person name="Chung Y.R."/>
        </authorList>
    </citation>
    <scope>NUCLEOTIDE SEQUENCE [LARGE SCALE GENOMIC DNA]</scope>
    <source>
        <strain evidence="2">YC6887</strain>
    </source>
</reference>
<dbReference type="HOGENOM" id="CLU_077404_1_0_5"/>
<evidence type="ECO:0000313" key="2">
    <source>
        <dbReference type="EMBL" id="AJY47900.1"/>
    </source>
</evidence>
<dbReference type="PATRIC" id="fig|1486262.3.peg.731"/>
<accession>A0A0D5LVE2</accession>
<evidence type="ECO:0000256" key="1">
    <source>
        <dbReference type="SAM" id="SignalP"/>
    </source>
</evidence>